<organism evidence="1 2">
    <name type="scientific">Cryptosporangium japonicum</name>
    <dbReference type="NCBI Taxonomy" id="80872"/>
    <lineage>
        <taxon>Bacteria</taxon>
        <taxon>Bacillati</taxon>
        <taxon>Actinomycetota</taxon>
        <taxon>Actinomycetes</taxon>
        <taxon>Cryptosporangiales</taxon>
        <taxon>Cryptosporangiaceae</taxon>
        <taxon>Cryptosporangium</taxon>
    </lineage>
</organism>
<proteinExistence type="predicted"/>
<dbReference type="InterPro" id="IPR012349">
    <property type="entry name" value="Split_barrel_FMN-bd"/>
</dbReference>
<dbReference type="InterPro" id="IPR004378">
    <property type="entry name" value="F420H2_quin_Rdtase"/>
</dbReference>
<comment type="caution">
    <text evidence="1">The sequence shown here is derived from an EMBL/GenBank/DDBJ whole genome shotgun (WGS) entry which is preliminary data.</text>
</comment>
<accession>A0ABN0V148</accession>
<dbReference type="Gene3D" id="2.30.110.10">
    <property type="entry name" value="Electron Transport, Fmn-binding Protein, Chain A"/>
    <property type="match status" value="1"/>
</dbReference>
<keyword evidence="2" id="KW-1185">Reference proteome</keyword>
<reference evidence="1 2" key="1">
    <citation type="journal article" date="2019" name="Int. J. Syst. Evol. Microbiol.">
        <title>The Global Catalogue of Microorganisms (GCM) 10K type strain sequencing project: providing services to taxonomists for standard genome sequencing and annotation.</title>
        <authorList>
            <consortium name="The Broad Institute Genomics Platform"/>
            <consortium name="The Broad Institute Genome Sequencing Center for Infectious Disease"/>
            <person name="Wu L."/>
            <person name="Ma J."/>
        </authorList>
    </citation>
    <scope>NUCLEOTIDE SEQUENCE [LARGE SCALE GENOMIC DNA]</scope>
    <source>
        <strain evidence="1 2">JCM 10425</strain>
    </source>
</reference>
<name>A0ABN0V148_9ACTN</name>
<dbReference type="SUPFAM" id="SSF50475">
    <property type="entry name" value="FMN-binding split barrel"/>
    <property type="match status" value="1"/>
</dbReference>
<dbReference type="EMBL" id="BAAAGX010000028">
    <property type="protein sequence ID" value="GAA0270106.1"/>
    <property type="molecule type" value="Genomic_DNA"/>
</dbReference>
<dbReference type="Pfam" id="PF04075">
    <property type="entry name" value="F420H2_quin_red"/>
    <property type="match status" value="1"/>
</dbReference>
<dbReference type="Proteomes" id="UP001500967">
    <property type="component" value="Unassembled WGS sequence"/>
</dbReference>
<dbReference type="RefSeq" id="WP_344652903.1">
    <property type="nucleotide sequence ID" value="NZ_BAAAGX010000028.1"/>
</dbReference>
<sequence length="161" mass="17453">MTRLPRWLPAANRVVRALNRAGLRIGTIHVLTVPGRTSGKPRATPVSPLRLDGQRYVIAGLADAQWARNVRAAGHGVLARGRRGEDVRLTEVTDPERRRAVMRAFPTEVPHGVPFFVSLGLVRRADPDEFAAAADRVAVFRVDVERPGNPNEGSRAGGTAA</sequence>
<evidence type="ECO:0000313" key="1">
    <source>
        <dbReference type="EMBL" id="GAA0270106.1"/>
    </source>
</evidence>
<gene>
    <name evidence="1" type="ORF">GCM10009539_66630</name>
</gene>
<evidence type="ECO:0000313" key="2">
    <source>
        <dbReference type="Proteomes" id="UP001500967"/>
    </source>
</evidence>
<protein>
    <submittedName>
        <fullName evidence="1">Nitroreductase/quinone reductase family protein</fullName>
    </submittedName>
</protein>